<protein>
    <submittedName>
        <fullName evidence="1">Uncharacterized protein</fullName>
    </submittedName>
</protein>
<dbReference type="AlphaFoldDB" id="A0A8J8NEY7"/>
<keyword evidence="2" id="KW-1185">Reference proteome</keyword>
<gene>
    <name evidence="1" type="ORF">FGO68_gene12484</name>
</gene>
<reference evidence="1" key="1">
    <citation type="submission" date="2019-06" db="EMBL/GenBank/DDBJ databases">
        <authorList>
            <person name="Zheng W."/>
        </authorList>
    </citation>
    <scope>NUCLEOTIDE SEQUENCE</scope>
    <source>
        <strain evidence="1">QDHG01</strain>
    </source>
</reference>
<evidence type="ECO:0000313" key="2">
    <source>
        <dbReference type="Proteomes" id="UP000785679"/>
    </source>
</evidence>
<dbReference type="EMBL" id="RRYP01018609">
    <property type="protein sequence ID" value="TNV73554.1"/>
    <property type="molecule type" value="Genomic_DNA"/>
</dbReference>
<name>A0A8J8NEY7_HALGN</name>
<evidence type="ECO:0000313" key="1">
    <source>
        <dbReference type="EMBL" id="TNV73554.1"/>
    </source>
</evidence>
<comment type="caution">
    <text evidence="1">The sequence shown here is derived from an EMBL/GenBank/DDBJ whole genome shotgun (WGS) entry which is preliminary data.</text>
</comment>
<dbReference type="Proteomes" id="UP000785679">
    <property type="component" value="Unassembled WGS sequence"/>
</dbReference>
<proteinExistence type="predicted"/>
<accession>A0A8J8NEY7</accession>
<sequence length="74" mass="8831">MPSQDAYNDFKYRSRLGFSNSENIGQILHLWQCHKLYRYYIWNKQDSQCSVQGIILNTKRIFKSQGSLTTIRQL</sequence>
<organism evidence="1 2">
    <name type="scientific">Halteria grandinella</name>
    <dbReference type="NCBI Taxonomy" id="5974"/>
    <lineage>
        <taxon>Eukaryota</taxon>
        <taxon>Sar</taxon>
        <taxon>Alveolata</taxon>
        <taxon>Ciliophora</taxon>
        <taxon>Intramacronucleata</taxon>
        <taxon>Spirotrichea</taxon>
        <taxon>Stichotrichia</taxon>
        <taxon>Sporadotrichida</taxon>
        <taxon>Halteriidae</taxon>
        <taxon>Halteria</taxon>
    </lineage>
</organism>